<keyword evidence="2" id="KW-0472">Membrane</keyword>
<evidence type="ECO:0000259" key="4">
    <source>
        <dbReference type="Pfam" id="PF03717"/>
    </source>
</evidence>
<dbReference type="AlphaFoldDB" id="A0A1F6BZV9"/>
<evidence type="ECO:0008006" key="7">
    <source>
        <dbReference type="Google" id="ProtNLM"/>
    </source>
</evidence>
<protein>
    <recommendedName>
        <fullName evidence="7">Penicillin-binding protein transpeptidase domain-containing protein</fullName>
    </recommendedName>
</protein>
<dbReference type="EMBL" id="MFKK01000002">
    <property type="protein sequence ID" value="OGG42485.1"/>
    <property type="molecule type" value="Genomic_DNA"/>
</dbReference>
<comment type="caution">
    <text evidence="5">The sequence shown here is derived from an EMBL/GenBank/DDBJ whole genome shotgun (WGS) entry which is preliminary data.</text>
</comment>
<dbReference type="SUPFAM" id="SSF56519">
    <property type="entry name" value="Penicillin binding protein dimerisation domain"/>
    <property type="match status" value="1"/>
</dbReference>
<dbReference type="InterPro" id="IPR012338">
    <property type="entry name" value="Beta-lactam/transpept-like"/>
</dbReference>
<comment type="subcellular location">
    <subcellularLocation>
        <location evidence="1">Membrane</location>
    </subcellularLocation>
</comment>
<dbReference type="Gene3D" id="3.30.450.330">
    <property type="match status" value="1"/>
</dbReference>
<evidence type="ECO:0000313" key="6">
    <source>
        <dbReference type="Proteomes" id="UP000176996"/>
    </source>
</evidence>
<dbReference type="STRING" id="1798471.A3A21_02750"/>
<dbReference type="PANTHER" id="PTHR30627:SF1">
    <property type="entry name" value="PEPTIDOGLYCAN D,D-TRANSPEPTIDASE FTSI"/>
    <property type="match status" value="1"/>
</dbReference>
<dbReference type="GO" id="GO:0005886">
    <property type="term" value="C:plasma membrane"/>
    <property type="evidence" value="ECO:0007669"/>
    <property type="project" value="TreeGrafter"/>
</dbReference>
<dbReference type="InterPro" id="IPR001460">
    <property type="entry name" value="PCN-bd_Tpept"/>
</dbReference>
<dbReference type="SUPFAM" id="SSF56601">
    <property type="entry name" value="beta-lactamase/transpeptidase-like"/>
    <property type="match status" value="1"/>
</dbReference>
<dbReference type="Pfam" id="PF00905">
    <property type="entry name" value="Transpeptidase"/>
    <property type="match status" value="1"/>
</dbReference>
<gene>
    <name evidence="5" type="ORF">A3A21_02750</name>
</gene>
<dbReference type="Gene3D" id="3.90.1310.10">
    <property type="entry name" value="Penicillin-binding protein 2a (Domain 2)"/>
    <property type="match status" value="1"/>
</dbReference>
<evidence type="ECO:0000259" key="3">
    <source>
        <dbReference type="Pfam" id="PF00905"/>
    </source>
</evidence>
<dbReference type="InterPro" id="IPR050515">
    <property type="entry name" value="Beta-lactam/transpept"/>
</dbReference>
<dbReference type="PANTHER" id="PTHR30627">
    <property type="entry name" value="PEPTIDOGLYCAN D,D-TRANSPEPTIDASE"/>
    <property type="match status" value="1"/>
</dbReference>
<dbReference type="InterPro" id="IPR036138">
    <property type="entry name" value="PBP_dimer_sf"/>
</dbReference>
<dbReference type="GO" id="GO:0008658">
    <property type="term" value="F:penicillin binding"/>
    <property type="evidence" value="ECO:0007669"/>
    <property type="project" value="InterPro"/>
</dbReference>
<dbReference type="Pfam" id="PF03717">
    <property type="entry name" value="PBP_dimer"/>
    <property type="match status" value="1"/>
</dbReference>
<dbReference type="GO" id="GO:0071555">
    <property type="term" value="P:cell wall organization"/>
    <property type="evidence" value="ECO:0007669"/>
    <property type="project" value="TreeGrafter"/>
</dbReference>
<proteinExistence type="predicted"/>
<organism evidence="5 6">
    <name type="scientific">Candidatus Jorgensenbacteria bacterium RIFCSPLOWO2_01_FULL_45_25b</name>
    <dbReference type="NCBI Taxonomy" id="1798471"/>
    <lineage>
        <taxon>Bacteria</taxon>
        <taxon>Candidatus Joergenseniibacteriota</taxon>
    </lineage>
</organism>
<dbReference type="Gene3D" id="3.40.710.10">
    <property type="entry name" value="DD-peptidase/beta-lactamase superfamily"/>
    <property type="match status" value="1"/>
</dbReference>
<evidence type="ECO:0000256" key="1">
    <source>
        <dbReference type="ARBA" id="ARBA00004370"/>
    </source>
</evidence>
<accession>A0A1F6BZV9</accession>
<reference evidence="5 6" key="1">
    <citation type="journal article" date="2016" name="Nat. Commun.">
        <title>Thousands of microbial genomes shed light on interconnected biogeochemical processes in an aquifer system.</title>
        <authorList>
            <person name="Anantharaman K."/>
            <person name="Brown C.T."/>
            <person name="Hug L.A."/>
            <person name="Sharon I."/>
            <person name="Castelle C.J."/>
            <person name="Probst A.J."/>
            <person name="Thomas B.C."/>
            <person name="Singh A."/>
            <person name="Wilkins M.J."/>
            <person name="Karaoz U."/>
            <person name="Brodie E.L."/>
            <person name="Williams K.H."/>
            <person name="Hubbard S.S."/>
            <person name="Banfield J.F."/>
        </authorList>
    </citation>
    <scope>NUCLEOTIDE SEQUENCE [LARGE SCALE GENOMIC DNA]</scope>
</reference>
<sequence length="516" mass="56961">MLYGVLFVRLYKLQISKSEYYTERAEALGKIGADSMYKRGRILIQDKNGNEIPLAVNKEYPVIYAVPKDIDDAKEEASALSEILGWEKEELEKALDNPESRFRMLVEKASEEQIEKVQELKLKGIFIDKKPYRSYSFEKLASHVAGFVGINKEYKNPKGLYGIEKQYEETLRAGEDVKLTIDRNIQTEAEEMIQGLVKAYGAKTGTIIVEDPKTGAILALANAPNFNPNTYGESPVENFINPATQNLYEPGSVFKPITMAAGIDTGVITPLTTYVDKGTLTINGEKISNWDLKAHGRITMTNVIEQSVNTGAVFAAVKTGKEHFVEYVKKFGFGEKTEIELPDEVRGNLSNIERKNVQDIDIATASFGQGTAVTPIQMISAFTAIANGGALMRPHIDASVPTKEVRRVIKEETAKKVAEMMESAVEKANVAALPQHRIAGKTGTAQIADLKYGGYEEAYNHTFIGFGPISNPKFVALLKLERPNVTLAGATVVPAFKKLAQFIVSYYNIPPDKATE</sequence>
<dbReference type="Proteomes" id="UP000176996">
    <property type="component" value="Unassembled WGS sequence"/>
</dbReference>
<feature type="domain" description="Penicillin-binding protein dimerisation" evidence="4">
    <location>
        <begin position="39"/>
        <end position="177"/>
    </location>
</feature>
<dbReference type="InterPro" id="IPR005311">
    <property type="entry name" value="PBP_dimer"/>
</dbReference>
<name>A0A1F6BZV9_9BACT</name>
<evidence type="ECO:0000313" key="5">
    <source>
        <dbReference type="EMBL" id="OGG42485.1"/>
    </source>
</evidence>
<evidence type="ECO:0000256" key="2">
    <source>
        <dbReference type="ARBA" id="ARBA00023136"/>
    </source>
</evidence>
<feature type="domain" description="Penicillin-binding protein transpeptidase" evidence="3">
    <location>
        <begin position="205"/>
        <end position="499"/>
    </location>
</feature>